<feature type="domain" description="Tyrosinase copper-binding" evidence="4">
    <location>
        <begin position="87"/>
        <end position="104"/>
    </location>
</feature>
<dbReference type="Pfam" id="PF00264">
    <property type="entry name" value="Tyrosinase"/>
    <property type="match status" value="1"/>
</dbReference>
<evidence type="ECO:0000256" key="1">
    <source>
        <dbReference type="ARBA" id="ARBA00022723"/>
    </source>
</evidence>
<dbReference type="PANTHER" id="PTHR11474:SF126">
    <property type="entry name" value="TYROSINASE-LIKE PROTEIN TYR-1-RELATED"/>
    <property type="match status" value="1"/>
</dbReference>
<dbReference type="InterPro" id="IPR050316">
    <property type="entry name" value="Tyrosinase/Hemocyanin"/>
</dbReference>
<feature type="chain" id="PRO_5042485604" evidence="3">
    <location>
        <begin position="20"/>
        <end position="373"/>
    </location>
</feature>
<dbReference type="AlphaFoldDB" id="A0AAJ0BT52"/>
<evidence type="ECO:0000313" key="7">
    <source>
        <dbReference type="Proteomes" id="UP001244011"/>
    </source>
</evidence>
<dbReference type="EMBL" id="MU839035">
    <property type="protein sequence ID" value="KAK1762634.1"/>
    <property type="molecule type" value="Genomic_DNA"/>
</dbReference>
<protein>
    <submittedName>
        <fullName evidence="6">Di-copper centre-containing protein</fullName>
    </submittedName>
</protein>
<dbReference type="PROSITE" id="PS00497">
    <property type="entry name" value="TYROSINASE_1"/>
    <property type="match status" value="1"/>
</dbReference>
<accession>A0AAJ0BT52</accession>
<proteinExistence type="predicted"/>
<dbReference type="RefSeq" id="XP_060278847.1">
    <property type="nucleotide sequence ID" value="XM_060431275.1"/>
</dbReference>
<dbReference type="PROSITE" id="PS00498">
    <property type="entry name" value="TYROSINASE_2"/>
    <property type="match status" value="1"/>
</dbReference>
<keyword evidence="2" id="KW-0186">Copper</keyword>
<dbReference type="GO" id="GO:0016491">
    <property type="term" value="F:oxidoreductase activity"/>
    <property type="evidence" value="ECO:0007669"/>
    <property type="project" value="InterPro"/>
</dbReference>
<reference evidence="6" key="1">
    <citation type="submission" date="2023-06" db="EMBL/GenBank/DDBJ databases">
        <title>Genome-scale phylogeny and comparative genomics of the fungal order Sordariales.</title>
        <authorList>
            <consortium name="Lawrence Berkeley National Laboratory"/>
            <person name="Hensen N."/>
            <person name="Bonometti L."/>
            <person name="Westerberg I."/>
            <person name="Brannstrom I.O."/>
            <person name="Guillou S."/>
            <person name="Cros-Aarteil S."/>
            <person name="Calhoun S."/>
            <person name="Haridas S."/>
            <person name="Kuo A."/>
            <person name="Mondo S."/>
            <person name="Pangilinan J."/>
            <person name="Riley R."/>
            <person name="Labutti K."/>
            <person name="Andreopoulos B."/>
            <person name="Lipzen A."/>
            <person name="Chen C."/>
            <person name="Yanf M."/>
            <person name="Daum C."/>
            <person name="Ng V."/>
            <person name="Clum A."/>
            <person name="Steindorff A."/>
            <person name="Ohm R."/>
            <person name="Martin F."/>
            <person name="Silar P."/>
            <person name="Natvig D."/>
            <person name="Lalanne C."/>
            <person name="Gautier V."/>
            <person name="Ament-Velasquez S.L."/>
            <person name="Kruys A."/>
            <person name="Hutchinson M.I."/>
            <person name="Powell A.J."/>
            <person name="Barry K."/>
            <person name="Miller A.N."/>
            <person name="Grigoriev I.V."/>
            <person name="Debuchy R."/>
            <person name="Gladieux P."/>
            <person name="Thoren M.H."/>
            <person name="Johannesson H."/>
        </authorList>
    </citation>
    <scope>NUCLEOTIDE SEQUENCE</scope>
    <source>
        <strain evidence="6">8032-3</strain>
    </source>
</reference>
<keyword evidence="3" id="KW-0732">Signal</keyword>
<dbReference type="PRINTS" id="PR00092">
    <property type="entry name" value="TYROSINASE"/>
</dbReference>
<dbReference type="InterPro" id="IPR008922">
    <property type="entry name" value="Di-copper_centre_dom_sf"/>
</dbReference>
<dbReference type="GeneID" id="85314462"/>
<keyword evidence="1" id="KW-0479">Metal-binding</keyword>
<dbReference type="GO" id="GO:0046872">
    <property type="term" value="F:metal ion binding"/>
    <property type="evidence" value="ECO:0007669"/>
    <property type="project" value="UniProtKB-KW"/>
</dbReference>
<feature type="domain" description="Tyrosinase copper-binding" evidence="5">
    <location>
        <begin position="233"/>
        <end position="244"/>
    </location>
</feature>
<organism evidence="6 7">
    <name type="scientific">Phialemonium atrogriseum</name>
    <dbReference type="NCBI Taxonomy" id="1093897"/>
    <lineage>
        <taxon>Eukaryota</taxon>
        <taxon>Fungi</taxon>
        <taxon>Dikarya</taxon>
        <taxon>Ascomycota</taxon>
        <taxon>Pezizomycotina</taxon>
        <taxon>Sordariomycetes</taxon>
        <taxon>Sordariomycetidae</taxon>
        <taxon>Cephalothecales</taxon>
        <taxon>Cephalothecaceae</taxon>
        <taxon>Phialemonium</taxon>
    </lineage>
</organism>
<evidence type="ECO:0000313" key="6">
    <source>
        <dbReference type="EMBL" id="KAK1762634.1"/>
    </source>
</evidence>
<dbReference type="SUPFAM" id="SSF48056">
    <property type="entry name" value="Di-copper centre-containing domain"/>
    <property type="match status" value="1"/>
</dbReference>
<evidence type="ECO:0000259" key="4">
    <source>
        <dbReference type="PROSITE" id="PS00497"/>
    </source>
</evidence>
<dbReference type="Gene3D" id="1.10.1280.10">
    <property type="entry name" value="Di-copper center containing domain from catechol oxidase"/>
    <property type="match status" value="1"/>
</dbReference>
<keyword evidence="7" id="KW-1185">Reference proteome</keyword>
<name>A0AAJ0BT52_9PEZI</name>
<comment type="caution">
    <text evidence="6">The sequence shown here is derived from an EMBL/GenBank/DDBJ whole genome shotgun (WGS) entry which is preliminary data.</text>
</comment>
<gene>
    <name evidence="6" type="ORF">QBC33DRAFT_581615</name>
</gene>
<dbReference type="Proteomes" id="UP001244011">
    <property type="component" value="Unassembled WGS sequence"/>
</dbReference>
<dbReference type="InterPro" id="IPR002227">
    <property type="entry name" value="Tyrosinase_Cu-bd"/>
</dbReference>
<sequence>MVAIVNAFVALLAAGAAVAVPLSTRDGACTTKTQRKAWHTLTNEEKKDYLDAELCLMAKPASLNLTATKTKFDELQAIHHGQAYNIHNVGAFLPWHRMFVHAHEVLLRTECDYEGPIVYWDETHDAGSFSTSDILDPETGFGGNGVGPDGCIGDGPFANYTSRFGPGYTINDHCIYRNVMDVVSTAASQQIIDRCLALHDILDFWPCVEAAPHAAGHGGIGGLMLDVVSSPGDPIFFLHHTWLDKIWWQWQAVDPATRLNAIGGPNKPTFGFPMPINGSFPGIPGNGTIPGFPGNGSFPGMPGMPGAGGPSGGIPSDLTDMMPPLELVDLEMAGDPSNVTTLGHVLDMFGVVPNATIADVMDTVGGLLCYEYV</sequence>
<evidence type="ECO:0000256" key="2">
    <source>
        <dbReference type="ARBA" id="ARBA00023008"/>
    </source>
</evidence>
<evidence type="ECO:0000256" key="3">
    <source>
        <dbReference type="SAM" id="SignalP"/>
    </source>
</evidence>
<feature type="signal peptide" evidence="3">
    <location>
        <begin position="1"/>
        <end position="19"/>
    </location>
</feature>
<dbReference type="PANTHER" id="PTHR11474">
    <property type="entry name" value="TYROSINASE FAMILY MEMBER"/>
    <property type="match status" value="1"/>
</dbReference>
<evidence type="ECO:0000259" key="5">
    <source>
        <dbReference type="PROSITE" id="PS00498"/>
    </source>
</evidence>